<dbReference type="Proteomes" id="UP000445696">
    <property type="component" value="Unassembled WGS sequence"/>
</dbReference>
<evidence type="ECO:0000256" key="5">
    <source>
        <dbReference type="ARBA" id="ARBA00022832"/>
    </source>
</evidence>
<reference evidence="12 13" key="1">
    <citation type="journal article" date="2014" name="Int. J. Syst. Evol. Microbiol.">
        <title>Sneathiella chungangensis sp. nov., isolated from a marine sand, and emended description of the genus Sneathiella.</title>
        <authorList>
            <person name="Siamphan C."/>
            <person name="Kim H."/>
            <person name="Lee J.S."/>
            <person name="Kim W."/>
        </authorList>
    </citation>
    <scope>NUCLEOTIDE SEQUENCE [LARGE SCALE GENOMIC DNA]</scope>
    <source>
        <strain evidence="12 13">KCTC 32476</strain>
    </source>
</reference>
<keyword evidence="6 11" id="KW-1133">Transmembrane helix</keyword>
<accession>A0A845MDS8</accession>
<evidence type="ECO:0000256" key="2">
    <source>
        <dbReference type="ARBA" id="ARBA00008749"/>
    </source>
</evidence>
<feature type="transmembrane region" description="Helical" evidence="11">
    <location>
        <begin position="32"/>
        <end position="62"/>
    </location>
</feature>
<evidence type="ECO:0000256" key="9">
    <source>
        <dbReference type="ARBA" id="ARBA00023136"/>
    </source>
</evidence>
<dbReference type="GO" id="GO:0016717">
    <property type="term" value="F:oxidoreductase activity, acting on paired donors, with oxidation of a pair of donors resulting in the reduction of molecular oxygen to two molecules of water"/>
    <property type="evidence" value="ECO:0007669"/>
    <property type="project" value="InterPro"/>
</dbReference>
<dbReference type="CDD" id="cd03505">
    <property type="entry name" value="Delta9-FADS-like"/>
    <property type="match status" value="1"/>
</dbReference>
<sequence>MDKPRFNSQDVACAVQGQVRWSWKKSLWISGMWIGAILGFCFFASIGAVLLFFVTTAGVLCFGHSLGMHRRLIHNSFECPPVLEYLLVYLGTLVGLGGPMTMIYTHDIRDWAQRKSQCHDYFAHRQSFFRDAWWQLHCDVKLKRAPLLDLEARVRNDKFYQFLEETSMLQQLPWAVLFYAIGGWGWVLFGVCARVAVCVTGHWLIGYFAHRTGGQDWQVTNAGVQGYNIKFAGLITFGECWHNNHHAFPGSAKIGLCRGQTDPGWWMLTLFENLGIAWNLKTPDSIPERKELRRLSN</sequence>
<dbReference type="GO" id="GO:0006633">
    <property type="term" value="P:fatty acid biosynthetic process"/>
    <property type="evidence" value="ECO:0007669"/>
    <property type="project" value="UniProtKB-KW"/>
</dbReference>
<dbReference type="OrthoDB" id="19906at2"/>
<proteinExistence type="inferred from homology"/>
<dbReference type="AlphaFoldDB" id="A0A845MDS8"/>
<keyword evidence="8" id="KW-0443">Lipid metabolism</keyword>
<evidence type="ECO:0000256" key="11">
    <source>
        <dbReference type="SAM" id="Phobius"/>
    </source>
</evidence>
<comment type="caution">
    <text evidence="12">The sequence shown here is derived from an EMBL/GenBank/DDBJ whole genome shotgun (WGS) entry which is preliminary data.</text>
</comment>
<keyword evidence="7" id="KW-0560">Oxidoreductase</keyword>
<dbReference type="PANTHER" id="PTHR11351">
    <property type="entry name" value="ACYL-COA DESATURASE"/>
    <property type="match status" value="1"/>
</dbReference>
<keyword evidence="5" id="KW-0276">Fatty acid metabolism</keyword>
<evidence type="ECO:0000256" key="3">
    <source>
        <dbReference type="ARBA" id="ARBA00022516"/>
    </source>
</evidence>
<keyword evidence="3" id="KW-0444">Lipid biosynthesis</keyword>
<name>A0A845MDS8_9PROT</name>
<organism evidence="12 13">
    <name type="scientific">Sneathiella chungangensis</name>
    <dbReference type="NCBI Taxonomy" id="1418234"/>
    <lineage>
        <taxon>Bacteria</taxon>
        <taxon>Pseudomonadati</taxon>
        <taxon>Pseudomonadota</taxon>
        <taxon>Alphaproteobacteria</taxon>
        <taxon>Sneathiellales</taxon>
        <taxon>Sneathiellaceae</taxon>
        <taxon>Sneathiella</taxon>
    </lineage>
</organism>
<keyword evidence="10" id="KW-0275">Fatty acid biosynthesis</keyword>
<evidence type="ECO:0000313" key="13">
    <source>
        <dbReference type="Proteomes" id="UP000445696"/>
    </source>
</evidence>
<evidence type="ECO:0000256" key="10">
    <source>
        <dbReference type="ARBA" id="ARBA00023160"/>
    </source>
</evidence>
<keyword evidence="13" id="KW-1185">Reference proteome</keyword>
<evidence type="ECO:0000256" key="4">
    <source>
        <dbReference type="ARBA" id="ARBA00022692"/>
    </source>
</evidence>
<evidence type="ECO:0000256" key="1">
    <source>
        <dbReference type="ARBA" id="ARBA00004141"/>
    </source>
</evidence>
<evidence type="ECO:0000256" key="8">
    <source>
        <dbReference type="ARBA" id="ARBA00023098"/>
    </source>
</evidence>
<feature type="transmembrane region" description="Helical" evidence="11">
    <location>
        <begin position="82"/>
        <end position="104"/>
    </location>
</feature>
<dbReference type="InterPro" id="IPR015876">
    <property type="entry name" value="Acyl-CoA_DS"/>
</dbReference>
<comment type="similarity">
    <text evidence="2">Belongs to the fatty acid desaturase type 2 family.</text>
</comment>
<evidence type="ECO:0000313" key="12">
    <source>
        <dbReference type="EMBL" id="MZR21520.1"/>
    </source>
</evidence>
<dbReference type="GO" id="GO:0016020">
    <property type="term" value="C:membrane"/>
    <property type="evidence" value="ECO:0007669"/>
    <property type="project" value="UniProtKB-SubCell"/>
</dbReference>
<comment type="subcellular location">
    <subcellularLocation>
        <location evidence="1">Membrane</location>
        <topology evidence="1">Multi-pass membrane protein</topology>
    </subcellularLocation>
</comment>
<keyword evidence="4 11" id="KW-0812">Transmembrane</keyword>
<dbReference type="EMBL" id="WTVA01000001">
    <property type="protein sequence ID" value="MZR21520.1"/>
    <property type="molecule type" value="Genomic_DNA"/>
</dbReference>
<keyword evidence="9 11" id="KW-0472">Membrane</keyword>
<gene>
    <name evidence="12" type="ORF">GQF03_04190</name>
</gene>
<evidence type="ECO:0000256" key="6">
    <source>
        <dbReference type="ARBA" id="ARBA00022989"/>
    </source>
</evidence>
<feature type="transmembrane region" description="Helical" evidence="11">
    <location>
        <begin position="176"/>
        <end position="205"/>
    </location>
</feature>
<protein>
    <submittedName>
        <fullName evidence="12">Acyl-CoA desaturase</fullName>
    </submittedName>
</protein>
<evidence type="ECO:0000256" key="7">
    <source>
        <dbReference type="ARBA" id="ARBA00023002"/>
    </source>
</evidence>
<dbReference type="PANTHER" id="PTHR11351:SF31">
    <property type="entry name" value="DESATURASE 1, ISOFORM A-RELATED"/>
    <property type="match status" value="1"/>
</dbReference>